<keyword evidence="4" id="KW-0186">Copper</keyword>
<protein>
    <recommendedName>
        <fullName evidence="7">Blue (type 1) copper domain-containing protein</fullName>
    </recommendedName>
</protein>
<dbReference type="InterPro" id="IPR008972">
    <property type="entry name" value="Cupredoxin"/>
</dbReference>
<reference evidence="9" key="1">
    <citation type="journal article" date="2019" name="Int. J. Syst. Evol. Microbiol.">
        <title>The Global Catalogue of Microorganisms (GCM) 10K type strain sequencing project: providing services to taxonomists for standard genome sequencing and annotation.</title>
        <authorList>
            <consortium name="The Broad Institute Genomics Platform"/>
            <consortium name="The Broad Institute Genome Sequencing Center for Infectious Disease"/>
            <person name="Wu L."/>
            <person name="Ma J."/>
        </authorList>
    </citation>
    <scope>NUCLEOTIDE SEQUENCE [LARGE SCALE GENOMIC DNA]</scope>
    <source>
        <strain evidence="9">JCM 17927</strain>
    </source>
</reference>
<dbReference type="InterPro" id="IPR000923">
    <property type="entry name" value="BlueCu_1"/>
</dbReference>
<keyword evidence="6" id="KW-0732">Signal</keyword>
<dbReference type="CDD" id="cd04233">
    <property type="entry name" value="Auracyanin"/>
    <property type="match status" value="1"/>
</dbReference>
<evidence type="ECO:0000256" key="1">
    <source>
        <dbReference type="ARBA" id="ARBA00022448"/>
    </source>
</evidence>
<evidence type="ECO:0000256" key="4">
    <source>
        <dbReference type="ARBA" id="ARBA00023008"/>
    </source>
</evidence>
<gene>
    <name evidence="8" type="ORF">GCM10023189_47080</name>
</gene>
<name>A0ABP8NI64_9BACT</name>
<feature type="compositionally biased region" description="Low complexity" evidence="5">
    <location>
        <begin position="156"/>
        <end position="168"/>
    </location>
</feature>
<evidence type="ECO:0000259" key="7">
    <source>
        <dbReference type="Pfam" id="PF00127"/>
    </source>
</evidence>
<dbReference type="PANTHER" id="PTHR38439">
    <property type="entry name" value="AURACYANIN-B"/>
    <property type="match status" value="1"/>
</dbReference>
<sequence>MYMARKLMILLLGLLSTAAWAQTDTTIIIRAVTGLKYDPPRLVIQPGRQLRLILKNDDDMAHNLVITKPNSRLRVVEFALALGDKGAQQHYVPNMDEVLAHTRIVEPGHADTLTIKLTDGEYPFVCTYPGHGYVMYGMLYVTRDPKRLPPADRDPNLPNAAPNAHASHTTAPAHPYALTFPAMYRTFMPDCGPAAIAVGLPAVNGGPQQSYCWDAGSCRLRYAWSGGFVDNNEHWSGKGQLLTKVVGEIFYREKTGFPWRIGSSDTVPEPRFLGYRLVSRYPEFRYRVGDIDVRELIRPVVNGRGFVRQFTLSPSQQALTFLTGTNDGMRYKASVGKLAGNKLILPPGTRQFTLTMTAL</sequence>
<evidence type="ECO:0000256" key="5">
    <source>
        <dbReference type="SAM" id="MobiDB-lite"/>
    </source>
</evidence>
<proteinExistence type="predicted"/>
<accession>A0ABP8NI64</accession>
<dbReference type="Pfam" id="PF00127">
    <property type="entry name" value="Copper-bind"/>
    <property type="match status" value="1"/>
</dbReference>
<keyword evidence="9" id="KW-1185">Reference proteome</keyword>
<evidence type="ECO:0000313" key="8">
    <source>
        <dbReference type="EMBL" id="GAA4465845.1"/>
    </source>
</evidence>
<feature type="region of interest" description="Disordered" evidence="5">
    <location>
        <begin position="147"/>
        <end position="168"/>
    </location>
</feature>
<keyword evidence="2" id="KW-0479">Metal-binding</keyword>
<comment type="caution">
    <text evidence="8">The sequence shown here is derived from an EMBL/GenBank/DDBJ whole genome shotgun (WGS) entry which is preliminary data.</text>
</comment>
<dbReference type="EMBL" id="BAABHD010000080">
    <property type="protein sequence ID" value="GAA4465845.1"/>
    <property type="molecule type" value="Genomic_DNA"/>
</dbReference>
<evidence type="ECO:0000256" key="6">
    <source>
        <dbReference type="SAM" id="SignalP"/>
    </source>
</evidence>
<dbReference type="SUPFAM" id="SSF49503">
    <property type="entry name" value="Cupredoxins"/>
    <property type="match status" value="1"/>
</dbReference>
<evidence type="ECO:0000256" key="3">
    <source>
        <dbReference type="ARBA" id="ARBA00022982"/>
    </source>
</evidence>
<dbReference type="PANTHER" id="PTHR38439:SF3">
    <property type="entry name" value="COPPER-RESISTANT CUPROPROTEIN COPI"/>
    <property type="match status" value="1"/>
</dbReference>
<dbReference type="InterPro" id="IPR050845">
    <property type="entry name" value="Cu-binding_ET"/>
</dbReference>
<dbReference type="PROSITE" id="PS00196">
    <property type="entry name" value="COPPER_BLUE"/>
    <property type="match status" value="1"/>
</dbReference>
<feature type="chain" id="PRO_5046455342" description="Blue (type 1) copper domain-containing protein" evidence="6">
    <location>
        <begin position="22"/>
        <end position="359"/>
    </location>
</feature>
<organism evidence="8 9">
    <name type="scientific">Nibrella saemangeumensis</name>
    <dbReference type="NCBI Taxonomy" id="1084526"/>
    <lineage>
        <taxon>Bacteria</taxon>
        <taxon>Pseudomonadati</taxon>
        <taxon>Bacteroidota</taxon>
        <taxon>Cytophagia</taxon>
        <taxon>Cytophagales</taxon>
        <taxon>Spirosomataceae</taxon>
        <taxon>Nibrella</taxon>
    </lineage>
</organism>
<dbReference type="Gene3D" id="2.60.40.420">
    <property type="entry name" value="Cupredoxins - blue copper proteins"/>
    <property type="match status" value="1"/>
</dbReference>
<dbReference type="Proteomes" id="UP001501175">
    <property type="component" value="Unassembled WGS sequence"/>
</dbReference>
<feature type="signal peptide" evidence="6">
    <location>
        <begin position="1"/>
        <end position="21"/>
    </location>
</feature>
<keyword evidence="3" id="KW-0249">Electron transport</keyword>
<feature type="domain" description="Blue (type 1) copper" evidence="7">
    <location>
        <begin position="34"/>
        <end position="141"/>
    </location>
</feature>
<evidence type="ECO:0000313" key="9">
    <source>
        <dbReference type="Proteomes" id="UP001501175"/>
    </source>
</evidence>
<evidence type="ECO:0000256" key="2">
    <source>
        <dbReference type="ARBA" id="ARBA00022723"/>
    </source>
</evidence>
<keyword evidence="1" id="KW-0813">Transport</keyword>
<dbReference type="InterPro" id="IPR028871">
    <property type="entry name" value="BlueCu_1_BS"/>
</dbReference>